<sequence length="59" mass="6901">MINYWKSHSHDLSDNLENKANKSENFNLSLANNLNFLSFYSLINLKSTITSDLNNFKFE</sequence>
<dbReference type="Proteomes" id="UP000887458">
    <property type="component" value="Unassembled WGS sequence"/>
</dbReference>
<dbReference type="EMBL" id="NJHN03000036">
    <property type="protein sequence ID" value="KAH9422552.1"/>
    <property type="molecule type" value="Genomic_DNA"/>
</dbReference>
<keyword evidence="2" id="KW-1185">Reference proteome</keyword>
<gene>
    <name evidence="1" type="ORF">DERP_003229</name>
</gene>
<protein>
    <submittedName>
        <fullName evidence="1">Uncharacterized protein</fullName>
    </submittedName>
</protein>
<reference evidence="1 2" key="2">
    <citation type="journal article" date="2022" name="Mol. Biol. Evol.">
        <title>Comparative Genomics Reveals Insights into the Divergent Evolution of Astigmatic Mites and Household Pest Adaptations.</title>
        <authorList>
            <person name="Xiong Q."/>
            <person name="Wan A.T."/>
            <person name="Liu X."/>
            <person name="Fung C.S."/>
            <person name="Xiao X."/>
            <person name="Malainual N."/>
            <person name="Hou J."/>
            <person name="Wang L."/>
            <person name="Wang M."/>
            <person name="Yang K.Y."/>
            <person name="Cui Y."/>
            <person name="Leung E.L."/>
            <person name="Nong W."/>
            <person name="Shin S.K."/>
            <person name="Au S.W."/>
            <person name="Jeong K.Y."/>
            <person name="Chew F.T."/>
            <person name="Hui J.H."/>
            <person name="Leung T.F."/>
            <person name="Tungtrongchitr A."/>
            <person name="Zhong N."/>
            <person name="Liu Z."/>
            <person name="Tsui S.K."/>
        </authorList>
    </citation>
    <scope>NUCLEOTIDE SEQUENCE [LARGE SCALE GENOMIC DNA]</scope>
    <source>
        <strain evidence="1">Derp</strain>
    </source>
</reference>
<name>A0ABQ8JJ81_DERPT</name>
<proteinExistence type="predicted"/>
<organism evidence="1 2">
    <name type="scientific">Dermatophagoides pteronyssinus</name>
    <name type="common">European house dust mite</name>
    <dbReference type="NCBI Taxonomy" id="6956"/>
    <lineage>
        <taxon>Eukaryota</taxon>
        <taxon>Metazoa</taxon>
        <taxon>Ecdysozoa</taxon>
        <taxon>Arthropoda</taxon>
        <taxon>Chelicerata</taxon>
        <taxon>Arachnida</taxon>
        <taxon>Acari</taxon>
        <taxon>Acariformes</taxon>
        <taxon>Sarcoptiformes</taxon>
        <taxon>Astigmata</taxon>
        <taxon>Psoroptidia</taxon>
        <taxon>Analgoidea</taxon>
        <taxon>Pyroglyphidae</taxon>
        <taxon>Dermatophagoidinae</taxon>
        <taxon>Dermatophagoides</taxon>
    </lineage>
</organism>
<evidence type="ECO:0000313" key="2">
    <source>
        <dbReference type="Proteomes" id="UP000887458"/>
    </source>
</evidence>
<evidence type="ECO:0000313" key="1">
    <source>
        <dbReference type="EMBL" id="KAH9422552.1"/>
    </source>
</evidence>
<reference evidence="1 2" key="1">
    <citation type="journal article" date="2018" name="J. Allergy Clin. Immunol.">
        <title>High-quality assembly of Dermatophagoides pteronyssinus genome and transcriptome reveals a wide range of novel allergens.</title>
        <authorList>
            <person name="Liu X.Y."/>
            <person name="Yang K.Y."/>
            <person name="Wang M.Q."/>
            <person name="Kwok J.S."/>
            <person name="Zeng X."/>
            <person name="Yang Z."/>
            <person name="Xiao X.J."/>
            <person name="Lau C.P."/>
            <person name="Li Y."/>
            <person name="Huang Z.M."/>
            <person name="Ba J.G."/>
            <person name="Yim A.K."/>
            <person name="Ouyang C.Y."/>
            <person name="Ngai S.M."/>
            <person name="Chan T.F."/>
            <person name="Leung E.L."/>
            <person name="Liu L."/>
            <person name="Liu Z.G."/>
            <person name="Tsui S.K."/>
        </authorList>
    </citation>
    <scope>NUCLEOTIDE SEQUENCE [LARGE SCALE GENOMIC DNA]</scope>
    <source>
        <strain evidence="1">Derp</strain>
    </source>
</reference>
<accession>A0ABQ8JJ81</accession>
<comment type="caution">
    <text evidence="1">The sequence shown here is derived from an EMBL/GenBank/DDBJ whole genome shotgun (WGS) entry which is preliminary data.</text>
</comment>